<comment type="similarity">
    <text evidence="1">Belongs to the bacterial ribosomal protein bL27 family.</text>
</comment>
<dbReference type="EMBL" id="LBXN01000080">
    <property type="protein sequence ID" value="KKR31167.1"/>
    <property type="molecule type" value="Genomic_DNA"/>
</dbReference>
<dbReference type="GO" id="GO:0003735">
    <property type="term" value="F:structural constituent of ribosome"/>
    <property type="evidence" value="ECO:0007669"/>
    <property type="project" value="InterPro"/>
</dbReference>
<dbReference type="SUPFAM" id="SSF110324">
    <property type="entry name" value="Ribosomal L27 protein-like"/>
    <property type="match status" value="1"/>
</dbReference>
<dbReference type="Gene3D" id="2.40.50.100">
    <property type="match status" value="1"/>
</dbReference>
<dbReference type="PANTHER" id="PTHR15893">
    <property type="entry name" value="RIBOSOMAL PROTEIN L27"/>
    <property type="match status" value="1"/>
</dbReference>
<dbReference type="PRINTS" id="PR00063">
    <property type="entry name" value="RIBOSOMALL27"/>
</dbReference>
<keyword evidence="3" id="KW-0687">Ribonucleoprotein</keyword>
<evidence type="ECO:0000256" key="1">
    <source>
        <dbReference type="ARBA" id="ARBA00010797"/>
    </source>
</evidence>
<name>A0A0G0T033_9BACT</name>
<accession>A0A0G0T033</accession>
<proteinExistence type="inferred from homology"/>
<protein>
    <recommendedName>
        <fullName evidence="4">Large ribosomal subunit protein bL27</fullName>
    </recommendedName>
    <alternativeName>
        <fullName evidence="5">50S ribosomal protein L27</fullName>
    </alternativeName>
</protein>
<evidence type="ECO:0000256" key="5">
    <source>
        <dbReference type="ARBA" id="ARBA00035477"/>
    </source>
</evidence>
<evidence type="ECO:0000256" key="3">
    <source>
        <dbReference type="ARBA" id="ARBA00023274"/>
    </source>
</evidence>
<dbReference type="PROSITE" id="PS00831">
    <property type="entry name" value="RIBOSOMAL_L27"/>
    <property type="match status" value="1"/>
</dbReference>
<gene>
    <name evidence="6" type="ORF">UT63_C0080G0004</name>
</gene>
<keyword evidence="2 6" id="KW-0689">Ribosomal protein</keyword>
<dbReference type="InterPro" id="IPR018261">
    <property type="entry name" value="Ribosomal_bL27_CS"/>
</dbReference>
<dbReference type="GO" id="GO:1990904">
    <property type="term" value="C:ribonucleoprotein complex"/>
    <property type="evidence" value="ECO:0007669"/>
    <property type="project" value="UniProtKB-KW"/>
</dbReference>
<evidence type="ECO:0000256" key="2">
    <source>
        <dbReference type="ARBA" id="ARBA00022980"/>
    </source>
</evidence>
<evidence type="ECO:0000256" key="4">
    <source>
        <dbReference type="ARBA" id="ARBA00035175"/>
    </source>
</evidence>
<reference evidence="6 7" key="1">
    <citation type="journal article" date="2015" name="Nature">
        <title>rRNA introns, odd ribosomes, and small enigmatic genomes across a large radiation of phyla.</title>
        <authorList>
            <person name="Brown C.T."/>
            <person name="Hug L.A."/>
            <person name="Thomas B.C."/>
            <person name="Sharon I."/>
            <person name="Castelle C.J."/>
            <person name="Singh A."/>
            <person name="Wilkins M.J."/>
            <person name="Williams K.H."/>
            <person name="Banfield J.F."/>
        </authorList>
    </citation>
    <scope>NUCLEOTIDE SEQUENCE [LARGE SCALE GENOMIC DNA]</scope>
</reference>
<dbReference type="Proteomes" id="UP000034539">
    <property type="component" value="Unassembled WGS sequence"/>
</dbReference>
<dbReference type="PANTHER" id="PTHR15893:SF0">
    <property type="entry name" value="LARGE RIBOSOMAL SUBUNIT PROTEIN BL27M"/>
    <property type="match status" value="1"/>
</dbReference>
<dbReference type="GO" id="GO:0005840">
    <property type="term" value="C:ribosome"/>
    <property type="evidence" value="ECO:0007669"/>
    <property type="project" value="UniProtKB-KW"/>
</dbReference>
<dbReference type="InterPro" id="IPR001684">
    <property type="entry name" value="Ribosomal_bL27"/>
</dbReference>
<dbReference type="PATRIC" id="fig|1618450.3.peg.1385"/>
<sequence length="94" mass="10651">MDLRIYYLEFIEDMAHTKAQKTVKGNRDSRSKRLGVKIYGAQTVNPGNIIIRQRGTKVNAGPGTMLGRDFTIMSLKKGVVKFYKKLGDVFVRVD</sequence>
<evidence type="ECO:0000313" key="6">
    <source>
        <dbReference type="EMBL" id="KKR31167.1"/>
    </source>
</evidence>
<dbReference type="Pfam" id="PF01016">
    <property type="entry name" value="Ribosomal_L27"/>
    <property type="match status" value="1"/>
</dbReference>
<comment type="caution">
    <text evidence="6">The sequence shown here is derived from an EMBL/GenBank/DDBJ whole genome shotgun (WGS) entry which is preliminary data.</text>
</comment>
<organism evidence="6 7">
    <name type="scientific">Candidatus Gottesmanbacteria bacterium GW2011_GWC2_39_8</name>
    <dbReference type="NCBI Taxonomy" id="1618450"/>
    <lineage>
        <taxon>Bacteria</taxon>
        <taxon>Candidatus Gottesmaniibacteriota</taxon>
    </lineage>
</organism>
<dbReference type="AlphaFoldDB" id="A0A0G0T033"/>
<evidence type="ECO:0000313" key="7">
    <source>
        <dbReference type="Proteomes" id="UP000034539"/>
    </source>
</evidence>
<dbReference type="GO" id="GO:0006412">
    <property type="term" value="P:translation"/>
    <property type="evidence" value="ECO:0007669"/>
    <property type="project" value="InterPro"/>
</dbReference>